<feature type="transmembrane region" description="Helical" evidence="7">
    <location>
        <begin position="223"/>
        <end position="242"/>
    </location>
</feature>
<dbReference type="Proteomes" id="UP000243588">
    <property type="component" value="Unassembled WGS sequence"/>
</dbReference>
<comment type="similarity">
    <text evidence="7">Belongs to the binding-protein-dependent transport system permease family.</text>
</comment>
<feature type="transmembrane region" description="Helical" evidence="7">
    <location>
        <begin position="195"/>
        <end position="217"/>
    </location>
</feature>
<dbReference type="Gene3D" id="1.10.3720.10">
    <property type="entry name" value="MetI-like"/>
    <property type="match status" value="1"/>
</dbReference>
<feature type="domain" description="ABC transmembrane type-1" evidence="8">
    <location>
        <begin position="160"/>
        <end position="350"/>
    </location>
</feature>
<feature type="transmembrane region" description="Helical" evidence="7">
    <location>
        <begin position="330"/>
        <end position="353"/>
    </location>
</feature>
<dbReference type="GO" id="GO:0055085">
    <property type="term" value="P:transmembrane transport"/>
    <property type="evidence" value="ECO:0007669"/>
    <property type="project" value="InterPro"/>
</dbReference>
<dbReference type="InterPro" id="IPR000515">
    <property type="entry name" value="MetI-like"/>
</dbReference>
<feature type="transmembrane region" description="Helical" evidence="7">
    <location>
        <begin position="20"/>
        <end position="43"/>
    </location>
</feature>
<evidence type="ECO:0000256" key="4">
    <source>
        <dbReference type="ARBA" id="ARBA00022692"/>
    </source>
</evidence>
<evidence type="ECO:0000256" key="5">
    <source>
        <dbReference type="ARBA" id="ARBA00022989"/>
    </source>
</evidence>
<keyword evidence="6 7" id="KW-0472">Membrane</keyword>
<feature type="transmembrane region" description="Helical" evidence="7">
    <location>
        <begin position="162"/>
        <end position="188"/>
    </location>
</feature>
<name>A0A1G8BCM6_9FLAO</name>
<dbReference type="EMBL" id="FNDQ01000002">
    <property type="protein sequence ID" value="SDH30928.1"/>
    <property type="molecule type" value="Genomic_DNA"/>
</dbReference>
<dbReference type="AlphaFoldDB" id="A0A1G8BCM6"/>
<gene>
    <name evidence="9" type="ORF">SAMN05421818_1023</name>
</gene>
<comment type="subcellular location">
    <subcellularLocation>
        <location evidence="1 7">Cell membrane</location>
        <topology evidence="1 7">Multi-pass membrane protein</topology>
    </subcellularLocation>
</comment>
<evidence type="ECO:0000256" key="2">
    <source>
        <dbReference type="ARBA" id="ARBA00022448"/>
    </source>
</evidence>
<dbReference type="RefSeq" id="WP_090404865.1">
    <property type="nucleotide sequence ID" value="NZ_FNDQ01000002.1"/>
</dbReference>
<keyword evidence="3" id="KW-1003">Cell membrane</keyword>
<dbReference type="SUPFAM" id="SSF161098">
    <property type="entry name" value="MetI-like"/>
    <property type="match status" value="1"/>
</dbReference>
<evidence type="ECO:0000256" key="7">
    <source>
        <dbReference type="RuleBase" id="RU363032"/>
    </source>
</evidence>
<dbReference type="GO" id="GO:0005886">
    <property type="term" value="C:plasma membrane"/>
    <property type="evidence" value="ECO:0007669"/>
    <property type="project" value="UniProtKB-SubCell"/>
</dbReference>
<feature type="transmembrane region" description="Helical" evidence="7">
    <location>
        <begin position="273"/>
        <end position="295"/>
    </location>
</feature>
<dbReference type="PANTHER" id="PTHR43386:SF25">
    <property type="entry name" value="PEPTIDE ABC TRANSPORTER PERMEASE PROTEIN"/>
    <property type="match status" value="1"/>
</dbReference>
<accession>A0A1G8BCM6</accession>
<organism evidence="9 10">
    <name type="scientific">Myroides phaeus</name>
    <dbReference type="NCBI Taxonomy" id="702745"/>
    <lineage>
        <taxon>Bacteria</taxon>
        <taxon>Pseudomonadati</taxon>
        <taxon>Bacteroidota</taxon>
        <taxon>Flavobacteriia</taxon>
        <taxon>Flavobacteriales</taxon>
        <taxon>Flavobacteriaceae</taxon>
        <taxon>Myroides</taxon>
    </lineage>
</organism>
<keyword evidence="2 7" id="KW-0813">Transport</keyword>
<evidence type="ECO:0000259" key="8">
    <source>
        <dbReference type="PROSITE" id="PS50928"/>
    </source>
</evidence>
<keyword evidence="5 7" id="KW-1133">Transmembrane helix</keyword>
<proteinExistence type="inferred from homology"/>
<keyword evidence="4 7" id="KW-0812">Transmembrane</keyword>
<evidence type="ECO:0000256" key="6">
    <source>
        <dbReference type="ARBA" id="ARBA00023136"/>
    </source>
</evidence>
<dbReference type="STRING" id="702745.SAMN05421818_1023"/>
<reference evidence="10" key="1">
    <citation type="submission" date="2016-10" db="EMBL/GenBank/DDBJ databases">
        <authorList>
            <person name="Varghese N."/>
            <person name="Submissions S."/>
        </authorList>
    </citation>
    <scope>NUCLEOTIDE SEQUENCE [LARGE SCALE GENOMIC DNA]</scope>
    <source>
        <strain evidence="10">DSM 23313</strain>
    </source>
</reference>
<dbReference type="InterPro" id="IPR035906">
    <property type="entry name" value="MetI-like_sf"/>
</dbReference>
<dbReference type="Pfam" id="PF12911">
    <property type="entry name" value="OppC_N"/>
    <property type="match status" value="1"/>
</dbReference>
<dbReference type="PROSITE" id="PS50928">
    <property type="entry name" value="ABC_TM1"/>
    <property type="match status" value="1"/>
</dbReference>
<dbReference type="InterPro" id="IPR050366">
    <property type="entry name" value="BP-dependent_transpt_permease"/>
</dbReference>
<sequence>MYQKSKSYTQIALQRFKKDFWGVFCFWIIIVIALIATFAYFIIPDNSKNANAGDLALRSESPGFKVQTIVIPTNEGIKFSELWFGREQATQHIAINEFHIQQDSIFYKPYSNQPELEEFKALPLSLFKSANEKDIVQTKTYWLGTDNQGRDYLSRLIIGARVSLSIGFVAVLISLVIGITLGAIAGYYGGKIDALILWLINVFWSIPTLLLVIAITLALGKGFWQVFIAVGLTMWVEVARVVRGQVISVKEQQYVTAARALGYNNYRIITKHILPNCMAPVIVISAANFASAILVESGLSFLGLGTQVPTPSWGAMIKENYNYILLGKPYLALLPGFAMFILVISFMLIGNALRDALDVKK</sequence>
<dbReference type="InterPro" id="IPR025966">
    <property type="entry name" value="OppC_N"/>
</dbReference>
<evidence type="ECO:0000256" key="1">
    <source>
        <dbReference type="ARBA" id="ARBA00004651"/>
    </source>
</evidence>
<evidence type="ECO:0000256" key="3">
    <source>
        <dbReference type="ARBA" id="ARBA00022475"/>
    </source>
</evidence>
<dbReference type="PANTHER" id="PTHR43386">
    <property type="entry name" value="OLIGOPEPTIDE TRANSPORT SYSTEM PERMEASE PROTEIN APPC"/>
    <property type="match status" value="1"/>
</dbReference>
<evidence type="ECO:0000313" key="9">
    <source>
        <dbReference type="EMBL" id="SDH30928.1"/>
    </source>
</evidence>
<keyword evidence="10" id="KW-1185">Reference proteome</keyword>
<protein>
    <submittedName>
        <fullName evidence="9">Peptide/nickel transport system permease protein</fullName>
    </submittedName>
</protein>
<dbReference type="Pfam" id="PF00528">
    <property type="entry name" value="BPD_transp_1"/>
    <property type="match status" value="1"/>
</dbReference>
<evidence type="ECO:0000313" key="10">
    <source>
        <dbReference type="Proteomes" id="UP000243588"/>
    </source>
</evidence>
<dbReference type="CDD" id="cd06261">
    <property type="entry name" value="TM_PBP2"/>
    <property type="match status" value="1"/>
</dbReference>